<proteinExistence type="predicted"/>
<name>A0ABY6B3U2_9BURK</name>
<sequence length="76" mass="8508">MIENKAFPPFGHLEARRALWRHAAFPQTTGSPPHKPLQTSTDPVDNFVEKRVSNGAKADFYGVRIGLPQKTAEKIH</sequence>
<dbReference type="Proteomes" id="UP001064933">
    <property type="component" value="Chromosome"/>
</dbReference>
<accession>A0ABY6B3U2</accession>
<protein>
    <submittedName>
        <fullName evidence="1">Uncharacterized protein</fullName>
    </submittedName>
</protein>
<dbReference type="RefSeq" id="WP_261759861.1">
    <property type="nucleotide sequence ID" value="NZ_CP104562.2"/>
</dbReference>
<gene>
    <name evidence="1" type="ORF">N4261_09250</name>
</gene>
<evidence type="ECO:0000313" key="1">
    <source>
        <dbReference type="EMBL" id="UXH80043.1"/>
    </source>
</evidence>
<evidence type="ECO:0000313" key="2">
    <source>
        <dbReference type="Proteomes" id="UP001064933"/>
    </source>
</evidence>
<dbReference type="EMBL" id="CP104562">
    <property type="protein sequence ID" value="UXH80043.1"/>
    <property type="molecule type" value="Genomic_DNA"/>
</dbReference>
<keyword evidence="2" id="KW-1185">Reference proteome</keyword>
<organism evidence="1 2">
    <name type="scientific">Roseateles amylovorans</name>
    <dbReference type="NCBI Taxonomy" id="2978473"/>
    <lineage>
        <taxon>Bacteria</taxon>
        <taxon>Pseudomonadati</taxon>
        <taxon>Pseudomonadota</taxon>
        <taxon>Betaproteobacteria</taxon>
        <taxon>Burkholderiales</taxon>
        <taxon>Sphaerotilaceae</taxon>
        <taxon>Roseateles</taxon>
    </lineage>
</organism>
<reference evidence="1" key="1">
    <citation type="submission" date="2022-10" db="EMBL/GenBank/DDBJ databases">
        <title>Characterization and whole genome sequencing of a new Roseateles species, isolated from fresh water.</title>
        <authorList>
            <person name="Guliayeva D.Y."/>
            <person name="Akhremchuk A.E."/>
            <person name="Sikolenko M.A."/>
            <person name="Valentovich L.N."/>
            <person name="Sidarenka A.V."/>
        </authorList>
    </citation>
    <scope>NUCLEOTIDE SEQUENCE</scope>
    <source>
        <strain evidence="1">BIM B-1768</strain>
    </source>
</reference>